<name>A0A3S9ICY7_9ACTN</name>
<dbReference type="KEGG" id="saqu:EJC51_42585"/>
<proteinExistence type="predicted"/>
<dbReference type="RefSeq" id="WP_126275998.1">
    <property type="nucleotide sequence ID" value="NZ_CP034463.1"/>
</dbReference>
<feature type="transmembrane region" description="Helical" evidence="1">
    <location>
        <begin position="211"/>
        <end position="231"/>
    </location>
</feature>
<protein>
    <submittedName>
        <fullName evidence="2">DUF1275 domain-containing protein</fullName>
    </submittedName>
</protein>
<evidence type="ECO:0000313" key="2">
    <source>
        <dbReference type="EMBL" id="AZP22192.1"/>
    </source>
</evidence>
<gene>
    <name evidence="2" type="ORF">EJC51_42585</name>
</gene>
<dbReference type="PANTHER" id="PTHR37314:SF4">
    <property type="entry name" value="UPF0700 TRANSMEMBRANE PROTEIN YOAK"/>
    <property type="match status" value="1"/>
</dbReference>
<keyword evidence="1" id="KW-0812">Transmembrane</keyword>
<keyword evidence="3" id="KW-1185">Reference proteome</keyword>
<dbReference type="EMBL" id="CP034463">
    <property type="protein sequence ID" value="AZP22192.1"/>
    <property type="molecule type" value="Genomic_DNA"/>
</dbReference>
<accession>A0A3S9ICY7</accession>
<dbReference type="PANTHER" id="PTHR37314">
    <property type="entry name" value="SLR0142 PROTEIN"/>
    <property type="match status" value="1"/>
</dbReference>
<dbReference type="AlphaFoldDB" id="A0A3S9ICY7"/>
<dbReference type="InterPro" id="IPR010699">
    <property type="entry name" value="DUF1275"/>
</dbReference>
<dbReference type="Pfam" id="PF06912">
    <property type="entry name" value="DUF1275"/>
    <property type="match status" value="1"/>
</dbReference>
<keyword evidence="1" id="KW-1133">Transmembrane helix</keyword>
<sequence length="242" mass="24387">MNSRTRPETDRPTPLLRSALVADPRHDWLPIPLLVLTLLSGVIDAVSLLGLGHVFVANMTGNVVLVGLALSGAPGHAATAPLTALGGFVVGALLIRAVPPHRVTSRTLLALCAAAESVLLALAATADGDRSSQVLVCAVALGLQNAAVRRVGVPELTTTVMTGTLTGLIGSRAAERTAPADLRRTLSVLTLLAGAGLGALGVRLVGTQGTLVAEAVGVALVALSVSVSVSARHGVVRRSAGQ</sequence>
<feature type="transmembrane region" description="Helical" evidence="1">
    <location>
        <begin position="76"/>
        <end position="95"/>
    </location>
</feature>
<reference evidence="2 3" key="1">
    <citation type="submission" date="2018-12" db="EMBL/GenBank/DDBJ databases">
        <authorList>
            <person name="Li K."/>
        </authorList>
    </citation>
    <scope>NUCLEOTIDE SEQUENCE [LARGE SCALE GENOMIC DNA]</scope>
    <source>
        <strain evidence="3">CR22</strain>
    </source>
</reference>
<evidence type="ECO:0000256" key="1">
    <source>
        <dbReference type="SAM" id="Phobius"/>
    </source>
</evidence>
<feature type="transmembrane region" description="Helical" evidence="1">
    <location>
        <begin position="33"/>
        <end position="56"/>
    </location>
</feature>
<evidence type="ECO:0000313" key="3">
    <source>
        <dbReference type="Proteomes" id="UP000280197"/>
    </source>
</evidence>
<keyword evidence="1" id="KW-0472">Membrane</keyword>
<feature type="transmembrane region" description="Helical" evidence="1">
    <location>
        <begin position="186"/>
        <end position="205"/>
    </location>
</feature>
<organism evidence="2 3">
    <name type="scientific">Streptomyces aquilus</name>
    <dbReference type="NCBI Taxonomy" id="2548456"/>
    <lineage>
        <taxon>Bacteria</taxon>
        <taxon>Bacillati</taxon>
        <taxon>Actinomycetota</taxon>
        <taxon>Actinomycetes</taxon>
        <taxon>Kitasatosporales</taxon>
        <taxon>Streptomycetaceae</taxon>
        <taxon>Streptomyces</taxon>
    </lineage>
</organism>
<dbReference type="Proteomes" id="UP000280197">
    <property type="component" value="Chromosome"/>
</dbReference>